<evidence type="ECO:0000313" key="3">
    <source>
        <dbReference type="Proteomes" id="UP000299102"/>
    </source>
</evidence>
<evidence type="ECO:0000313" key="2">
    <source>
        <dbReference type="EMBL" id="GBP11342.1"/>
    </source>
</evidence>
<comment type="caution">
    <text evidence="2">The sequence shown here is derived from an EMBL/GenBank/DDBJ whole genome shotgun (WGS) entry which is preliminary data.</text>
</comment>
<organism evidence="2 3">
    <name type="scientific">Eumeta variegata</name>
    <name type="common">Bagworm moth</name>
    <name type="synonym">Eumeta japonica</name>
    <dbReference type="NCBI Taxonomy" id="151549"/>
    <lineage>
        <taxon>Eukaryota</taxon>
        <taxon>Metazoa</taxon>
        <taxon>Ecdysozoa</taxon>
        <taxon>Arthropoda</taxon>
        <taxon>Hexapoda</taxon>
        <taxon>Insecta</taxon>
        <taxon>Pterygota</taxon>
        <taxon>Neoptera</taxon>
        <taxon>Endopterygota</taxon>
        <taxon>Lepidoptera</taxon>
        <taxon>Glossata</taxon>
        <taxon>Ditrysia</taxon>
        <taxon>Tineoidea</taxon>
        <taxon>Psychidae</taxon>
        <taxon>Oiketicinae</taxon>
        <taxon>Eumeta</taxon>
    </lineage>
</organism>
<proteinExistence type="predicted"/>
<dbReference type="Proteomes" id="UP000299102">
    <property type="component" value="Unassembled WGS sequence"/>
</dbReference>
<dbReference type="AlphaFoldDB" id="A0A4C1TA67"/>
<protein>
    <submittedName>
        <fullName evidence="2">Uncharacterized protein</fullName>
    </submittedName>
</protein>
<feature type="region of interest" description="Disordered" evidence="1">
    <location>
        <begin position="72"/>
        <end position="102"/>
    </location>
</feature>
<evidence type="ECO:0000256" key="1">
    <source>
        <dbReference type="SAM" id="MobiDB-lite"/>
    </source>
</evidence>
<gene>
    <name evidence="2" type="ORF">EVAR_92870_1</name>
</gene>
<accession>A0A4C1TA67</accession>
<feature type="compositionally biased region" description="Basic and acidic residues" evidence="1">
    <location>
        <begin position="77"/>
        <end position="89"/>
    </location>
</feature>
<dbReference type="EMBL" id="BGZK01000046">
    <property type="protein sequence ID" value="GBP11342.1"/>
    <property type="molecule type" value="Genomic_DNA"/>
</dbReference>
<keyword evidence="3" id="KW-1185">Reference proteome</keyword>
<sequence length="139" mass="14923">MGSSTRSTQPRPCAVTNMELPEVLRLERSQVSQFEPDLTDSESIVVYRSHTEQTNSVPAQSGSCAFGNNVRATSAAEDTRPAYAEEHLPGDGPGRRGPRRVLGYSTPVPGCVHMRYKIDNRHAGALSARGASADILASP</sequence>
<name>A0A4C1TA67_EUMVA</name>
<reference evidence="2 3" key="1">
    <citation type="journal article" date="2019" name="Commun. Biol.">
        <title>The bagworm genome reveals a unique fibroin gene that provides high tensile strength.</title>
        <authorList>
            <person name="Kono N."/>
            <person name="Nakamura H."/>
            <person name="Ohtoshi R."/>
            <person name="Tomita M."/>
            <person name="Numata K."/>
            <person name="Arakawa K."/>
        </authorList>
    </citation>
    <scope>NUCLEOTIDE SEQUENCE [LARGE SCALE GENOMIC DNA]</scope>
</reference>